<feature type="domain" description="PKD" evidence="7">
    <location>
        <begin position="417"/>
        <end position="478"/>
    </location>
</feature>
<dbReference type="PANTHER" id="PTHR46730:SF4">
    <property type="entry name" value="POLYCYSTIC KIDNEY DISEASE PROTEIN 1-LIKE 1"/>
    <property type="match status" value="1"/>
</dbReference>
<evidence type="ECO:0000256" key="3">
    <source>
        <dbReference type="ARBA" id="ARBA00022737"/>
    </source>
</evidence>
<evidence type="ECO:0000313" key="8">
    <source>
        <dbReference type="EMBL" id="WEK33802.1"/>
    </source>
</evidence>
<dbReference type="InterPro" id="IPR000601">
    <property type="entry name" value="PKD_dom"/>
</dbReference>
<dbReference type="GO" id="GO:0005886">
    <property type="term" value="C:plasma membrane"/>
    <property type="evidence" value="ECO:0007669"/>
    <property type="project" value="TreeGrafter"/>
</dbReference>
<name>A0AAJ6BF22_9BACT</name>
<dbReference type="GO" id="GO:0006816">
    <property type="term" value="P:calcium ion transport"/>
    <property type="evidence" value="ECO:0007669"/>
    <property type="project" value="TreeGrafter"/>
</dbReference>
<keyword evidence="3" id="KW-0677">Repeat</keyword>
<evidence type="ECO:0000256" key="1">
    <source>
        <dbReference type="ARBA" id="ARBA00004141"/>
    </source>
</evidence>
<accession>A0AAJ6BF22</accession>
<evidence type="ECO:0000256" key="5">
    <source>
        <dbReference type="ARBA" id="ARBA00023136"/>
    </source>
</evidence>
<keyword evidence="4" id="KW-1133">Transmembrane helix</keyword>
<dbReference type="SUPFAM" id="SSF49299">
    <property type="entry name" value="PKD domain"/>
    <property type="match status" value="6"/>
</dbReference>
<evidence type="ECO:0000313" key="9">
    <source>
        <dbReference type="Proteomes" id="UP001220610"/>
    </source>
</evidence>
<dbReference type="Pfam" id="PF18911">
    <property type="entry name" value="PKD_4"/>
    <property type="match status" value="2"/>
</dbReference>
<sequence>MKGFFTSIIFIVWSCAAWSQVITPNGPLSFCAGKNVQLSASAGNSYQWQKDGSNINGATSQNYIATSNGSYAVIITTAGAPATSPAVTVTVYSNPSVNFSNPAGTICASALASFSSTVSGGLAPYDYAWTFGDGGSASSANPTHRFTATGCGNAAISNTLTVTDDHGCTVSSSRSISIKQAPEVSLGDVNRPLEPFNNCSNYPDAGNPNFTITVSNTSPDNNCITDYTLDWGDGSPLVTGLTMASFPLQHTYTRLGAFPMVITGNGSNGCSNSKTYTVANQSNPDIGIATTGPTEGCADLTVNVLVTTWQLNSPGTSYELKFGDGSVKRWSHPINNSNSAESISHLYTTTSCPQSPNYPLTIRATNACSYKEFGGGNIIVKVKPQAKFTISTPLACAGQSVCFADASIAGYINNCISNALYSWDFGDPGSASNTATIPNPCHTYANPGTYTVKMTVTNPCGSSTYTQQVCVNPTAAPVFTVSDDKVCAGSTVTTTNTSITGNCANTAYQWTVGYAPGFCGTSAGWSFANGSNASSATPAFSFANPGTYTLTLRITGACGTASMQKTVQVKQKPQVSLAPIANACGQSQIKPEATVSNCGSDPLTYLWEFDNGVVGSSTDADPGTIDFTSLGQHSVKLTVSNECGSTTVTQQFTNNSGADLTIPADRIFCAGEQSGTLALTSTTPNTVIRWTNSHPAIGLPASGNGNIGSFVSSNTTGASITATITVTATANNCPVSKTFTITVHPQPAAPVVTTPVSYCHLETALPLQATVSPGHSLQWFSTATGGTGSTVLPTPNTGSIGTTVYYVSQVNNTTQCESKRVSITVTVSAIPVISGQQLQDPVNCASATGSIRLQGLVAGVTYAVQYTKNGGSPLTLSLTASSSGVISISNLTAGTYADISVSNSGCHSNTVGPFVLSDPNPPAAPVAGPDPELCAGNTLSLAASHPQSGVSWSWSGPGNFSSSQPNPIINTAIPAHSGVYRVTVTLNGCTSAPAEVRALVHPRPDAPQVSASHSVCLGQDLQLSASTGFAGAVSWSWSGPNGFGSTLQNPVLPNAGTALNGLYTVRIQSVTGNCGSPDASTTVSIRPVPVITGSSFINPIGCSSATGILVLTGLQPQTLYTVLYMRDGQQQPAVNAQSAPDGQLMIAGLRAGVYSQVTVGLGGCTSAPAGPFTLPDTPPFSVIAESNGAICSGNTLLLSARATAQGSARYAWTGPEGFTSNLASPSIPNARAVHSGLYEVSITINGCSASGSVTATVAQPSIGGRTNGPAAVCPGNNSGAVTLTGHHGEILRWEQSVNGGQSWNSVLSTLPVYNYANLATSTWYRAVVQSGLCAPAYSSATLITVQDGVRDVRLSPALVSTCNHDSSIRFQATAAQNGTSALQYTWYVNGQVVGSGAQLAHRFLADRNSPADIPFQVFVVAENAGGCQDRSPEGQVLIKALPAPQIAVSPSTIQREPKYQFTFTDVSPETPGEAHTWQVGDPAAAPLNGRQVSYDYKRTGNFKVLLSVLDRNTGCAARDSVNVTIVPVPGSLVIPNAFYPNSAHPELRTFKLKGLGMVRYHLQVFDAWGKIVFETKELNSDGSPKVAWNGSYMNTGKPLPQDAYTWKIAAIEFENGRPWNGMSYNGGASKYFGNVTLFR</sequence>
<feature type="domain" description="PKD" evidence="7">
    <location>
        <begin position="124"/>
        <end position="150"/>
    </location>
</feature>
<dbReference type="InterPro" id="IPR035986">
    <property type="entry name" value="PKD_dom_sf"/>
</dbReference>
<dbReference type="CDD" id="cd00146">
    <property type="entry name" value="PKD"/>
    <property type="match status" value="4"/>
</dbReference>
<feature type="signal peptide" evidence="6">
    <location>
        <begin position="1"/>
        <end position="19"/>
    </location>
</feature>
<dbReference type="InterPro" id="IPR022409">
    <property type="entry name" value="PKD/Chitinase_dom"/>
</dbReference>
<gene>
    <name evidence="8" type="ORF">P0Y53_15020</name>
</gene>
<evidence type="ECO:0000256" key="4">
    <source>
        <dbReference type="ARBA" id="ARBA00022989"/>
    </source>
</evidence>
<dbReference type="Gene3D" id="2.60.40.10">
    <property type="entry name" value="Immunoglobulins"/>
    <property type="match status" value="11"/>
</dbReference>
<proteinExistence type="predicted"/>
<evidence type="ECO:0000256" key="2">
    <source>
        <dbReference type="ARBA" id="ARBA00022692"/>
    </source>
</evidence>
<dbReference type="PROSITE" id="PS50093">
    <property type="entry name" value="PKD"/>
    <property type="match status" value="5"/>
</dbReference>
<organism evidence="8 9">
    <name type="scientific">Candidatus Pseudobacter hemicellulosilyticus</name>
    <dbReference type="NCBI Taxonomy" id="3121375"/>
    <lineage>
        <taxon>Bacteria</taxon>
        <taxon>Pseudomonadati</taxon>
        <taxon>Bacteroidota</taxon>
        <taxon>Chitinophagia</taxon>
        <taxon>Chitinophagales</taxon>
        <taxon>Chitinophagaceae</taxon>
        <taxon>Pseudobacter</taxon>
    </lineage>
</organism>
<protein>
    <submittedName>
        <fullName evidence="8">PKD domain-containing protein</fullName>
    </submittedName>
</protein>
<dbReference type="InterPro" id="IPR013783">
    <property type="entry name" value="Ig-like_fold"/>
</dbReference>
<evidence type="ECO:0000259" key="7">
    <source>
        <dbReference type="PROSITE" id="PS50093"/>
    </source>
</evidence>
<keyword evidence="2" id="KW-0812">Transmembrane</keyword>
<dbReference type="InterPro" id="IPR044023">
    <property type="entry name" value="Ig_7"/>
</dbReference>
<dbReference type="Pfam" id="PF19081">
    <property type="entry name" value="Ig_7"/>
    <property type="match status" value="1"/>
</dbReference>
<dbReference type="PANTHER" id="PTHR46730">
    <property type="entry name" value="POLYCYSTIN-1"/>
    <property type="match status" value="1"/>
</dbReference>
<feature type="domain" description="PKD" evidence="7">
    <location>
        <begin position="525"/>
        <end position="569"/>
    </location>
</feature>
<feature type="domain" description="PKD" evidence="7">
    <location>
        <begin position="601"/>
        <end position="649"/>
    </location>
</feature>
<keyword evidence="6" id="KW-0732">Signal</keyword>
<feature type="domain" description="PKD" evidence="7">
    <location>
        <begin position="1444"/>
        <end position="1525"/>
    </location>
</feature>
<dbReference type="EMBL" id="CP119311">
    <property type="protein sequence ID" value="WEK33802.1"/>
    <property type="molecule type" value="Genomic_DNA"/>
</dbReference>
<feature type="chain" id="PRO_5042560855" evidence="6">
    <location>
        <begin position="20"/>
        <end position="1639"/>
    </location>
</feature>
<dbReference type="Pfam" id="PF00801">
    <property type="entry name" value="PKD"/>
    <property type="match status" value="1"/>
</dbReference>
<dbReference type="Proteomes" id="UP001220610">
    <property type="component" value="Chromosome"/>
</dbReference>
<evidence type="ECO:0000256" key="6">
    <source>
        <dbReference type="SAM" id="SignalP"/>
    </source>
</evidence>
<dbReference type="SMART" id="SM00089">
    <property type="entry name" value="PKD"/>
    <property type="match status" value="7"/>
</dbReference>
<dbReference type="GO" id="GO:0005261">
    <property type="term" value="F:monoatomic cation channel activity"/>
    <property type="evidence" value="ECO:0007669"/>
    <property type="project" value="TreeGrafter"/>
</dbReference>
<reference evidence="8" key="1">
    <citation type="submission" date="2023-03" db="EMBL/GenBank/DDBJ databases">
        <title>Andean soil-derived lignocellulolytic bacterial consortium as a source of novel taxa and putative plastic-active enzymes.</title>
        <authorList>
            <person name="Diaz-Garcia L."/>
            <person name="Chuvochina M."/>
            <person name="Feuerriegel G."/>
            <person name="Bunk B."/>
            <person name="Sproer C."/>
            <person name="Streit W.R."/>
            <person name="Rodriguez L.M."/>
            <person name="Overmann J."/>
            <person name="Jimenez D.J."/>
        </authorList>
    </citation>
    <scope>NUCLEOTIDE SEQUENCE</scope>
    <source>
        <strain evidence="8">MAG 7</strain>
    </source>
</reference>
<comment type="subcellular location">
    <subcellularLocation>
        <location evidence="1">Membrane</location>
        <topology evidence="1">Multi-pass membrane protein</topology>
    </subcellularLocation>
</comment>
<keyword evidence="5" id="KW-0472">Membrane</keyword>